<feature type="transmembrane region" description="Helical" evidence="7">
    <location>
        <begin position="345"/>
        <end position="367"/>
    </location>
</feature>
<evidence type="ECO:0000256" key="2">
    <source>
        <dbReference type="ARBA" id="ARBA00022448"/>
    </source>
</evidence>
<evidence type="ECO:0000256" key="5">
    <source>
        <dbReference type="ARBA" id="ARBA00023136"/>
    </source>
</evidence>
<keyword evidence="4 7" id="KW-1133">Transmembrane helix</keyword>
<dbReference type="CDD" id="cd17503">
    <property type="entry name" value="MFS_LmrB_MDR_like"/>
    <property type="match status" value="1"/>
</dbReference>
<dbReference type="GO" id="GO:0005886">
    <property type="term" value="C:plasma membrane"/>
    <property type="evidence" value="ECO:0007669"/>
    <property type="project" value="UniProtKB-SubCell"/>
</dbReference>
<feature type="transmembrane region" description="Helical" evidence="7">
    <location>
        <begin position="200"/>
        <end position="220"/>
    </location>
</feature>
<feature type="transmembrane region" description="Helical" evidence="7">
    <location>
        <begin position="137"/>
        <end position="160"/>
    </location>
</feature>
<evidence type="ECO:0000259" key="8">
    <source>
        <dbReference type="PROSITE" id="PS50850"/>
    </source>
</evidence>
<feature type="transmembrane region" description="Helical" evidence="7">
    <location>
        <begin position="172"/>
        <end position="194"/>
    </location>
</feature>
<dbReference type="PRINTS" id="PR01036">
    <property type="entry name" value="TCRTETB"/>
</dbReference>
<evidence type="ECO:0000256" key="4">
    <source>
        <dbReference type="ARBA" id="ARBA00022989"/>
    </source>
</evidence>
<keyword evidence="2" id="KW-0813">Transport</keyword>
<feature type="region of interest" description="Disordered" evidence="6">
    <location>
        <begin position="13"/>
        <end position="37"/>
    </location>
</feature>
<feature type="transmembrane region" description="Helical" evidence="7">
    <location>
        <begin position="241"/>
        <end position="264"/>
    </location>
</feature>
<dbReference type="Pfam" id="PF07690">
    <property type="entry name" value="MFS_1"/>
    <property type="match status" value="1"/>
</dbReference>
<dbReference type="SUPFAM" id="SSF103473">
    <property type="entry name" value="MFS general substrate transporter"/>
    <property type="match status" value="1"/>
</dbReference>
<dbReference type="Gene3D" id="1.20.1250.20">
    <property type="entry name" value="MFS general substrate transporter like domains"/>
    <property type="match status" value="2"/>
</dbReference>
<accession>A7A4Z1</accession>
<evidence type="ECO:0000256" key="3">
    <source>
        <dbReference type="ARBA" id="ARBA00022692"/>
    </source>
</evidence>
<feature type="transmembrane region" description="Helical" evidence="7">
    <location>
        <begin position="487"/>
        <end position="507"/>
    </location>
</feature>
<proteinExistence type="predicted"/>
<comment type="subcellular location">
    <subcellularLocation>
        <location evidence="1">Cell membrane</location>
        <topology evidence="1">Multi-pass membrane protein</topology>
    </subcellularLocation>
</comment>
<comment type="caution">
    <text evidence="9">The sequence shown here is derived from an EMBL/GenBank/DDBJ whole genome shotgun (WGS) entry which is preliminary data.</text>
</comment>
<feature type="transmembrane region" description="Helical" evidence="7">
    <location>
        <begin position="82"/>
        <end position="101"/>
    </location>
</feature>
<dbReference type="PANTHER" id="PTHR42718:SF9">
    <property type="entry name" value="MAJOR FACILITATOR SUPERFAMILY MULTIDRUG TRANSPORTER MFSC"/>
    <property type="match status" value="1"/>
</dbReference>
<protein>
    <submittedName>
        <fullName evidence="9">Lincomycin resistance protein LmrB</fullName>
    </submittedName>
</protein>
<evidence type="ECO:0000313" key="9">
    <source>
        <dbReference type="EMBL" id="EDN83974.1"/>
    </source>
</evidence>
<reference evidence="9 10" key="1">
    <citation type="submission" date="2007-04" db="EMBL/GenBank/DDBJ databases">
        <authorList>
            <person name="Fulton L."/>
            <person name="Clifton S."/>
            <person name="Fulton B."/>
            <person name="Xu J."/>
            <person name="Minx P."/>
            <person name="Pepin K.H."/>
            <person name="Johnson M."/>
            <person name="Thiruvilangam P."/>
            <person name="Bhonagiri V."/>
            <person name="Nash W.E."/>
            <person name="Mardis E.R."/>
            <person name="Wilson R.K."/>
        </authorList>
    </citation>
    <scope>NUCLEOTIDE SEQUENCE [LARGE SCALE GENOMIC DNA]</scope>
    <source>
        <strain evidence="9 10">L2-32</strain>
    </source>
</reference>
<feature type="transmembrane region" description="Helical" evidence="7">
    <location>
        <begin position="270"/>
        <end position="292"/>
    </location>
</feature>
<feature type="domain" description="Major facilitator superfamily (MFS) profile" evidence="8">
    <location>
        <begin position="48"/>
        <end position="514"/>
    </location>
</feature>
<reference evidence="9 10" key="2">
    <citation type="submission" date="2007-05" db="EMBL/GenBank/DDBJ databases">
        <title>Draft genome sequence of Bifidobacterium adolescentis (L2-32).</title>
        <authorList>
            <person name="Sudarsanam P."/>
            <person name="Ley R."/>
            <person name="Guruge J."/>
            <person name="Turnbaugh P.J."/>
            <person name="Mahowald M."/>
            <person name="Liep D."/>
            <person name="Gordon J."/>
        </authorList>
    </citation>
    <scope>NUCLEOTIDE SEQUENCE [LARGE SCALE GENOMIC DNA]</scope>
    <source>
        <strain evidence="9 10">L2-32</strain>
    </source>
</reference>
<dbReference type="AlphaFoldDB" id="A7A4Z1"/>
<dbReference type="EMBL" id="AAXD02000018">
    <property type="protein sequence ID" value="EDN83974.1"/>
    <property type="molecule type" value="Genomic_DNA"/>
</dbReference>
<feature type="transmembrane region" description="Helical" evidence="7">
    <location>
        <begin position="312"/>
        <end position="333"/>
    </location>
</feature>
<evidence type="ECO:0000256" key="7">
    <source>
        <dbReference type="SAM" id="Phobius"/>
    </source>
</evidence>
<dbReference type="InterPro" id="IPR011701">
    <property type="entry name" value="MFS"/>
</dbReference>
<dbReference type="PANTHER" id="PTHR42718">
    <property type="entry name" value="MAJOR FACILITATOR SUPERFAMILY MULTIDRUG TRANSPORTER MFSC"/>
    <property type="match status" value="1"/>
</dbReference>
<dbReference type="Proteomes" id="UP000003773">
    <property type="component" value="Unassembled WGS sequence"/>
</dbReference>
<dbReference type="GO" id="GO:0022857">
    <property type="term" value="F:transmembrane transporter activity"/>
    <property type="evidence" value="ECO:0007669"/>
    <property type="project" value="InterPro"/>
</dbReference>
<dbReference type="HOGENOM" id="CLU_000960_28_0_11"/>
<keyword evidence="5 7" id="KW-0472">Membrane</keyword>
<feature type="transmembrane region" description="Helical" evidence="7">
    <location>
        <begin position="446"/>
        <end position="467"/>
    </location>
</feature>
<organism evidence="9 10">
    <name type="scientific">Bifidobacterium adolescentis L2-32</name>
    <dbReference type="NCBI Taxonomy" id="411481"/>
    <lineage>
        <taxon>Bacteria</taxon>
        <taxon>Bacillati</taxon>
        <taxon>Actinomycetota</taxon>
        <taxon>Actinomycetes</taxon>
        <taxon>Bifidobacteriales</taxon>
        <taxon>Bifidobacteriaceae</taxon>
        <taxon>Bifidobacterium</taxon>
    </lineage>
</organism>
<feature type="transmembrane region" description="Helical" evidence="7">
    <location>
        <begin position="406"/>
        <end position="425"/>
    </location>
</feature>
<dbReference type="PROSITE" id="PS50850">
    <property type="entry name" value="MFS"/>
    <property type="match status" value="1"/>
</dbReference>
<gene>
    <name evidence="9" type="primary">lmrB</name>
    <name evidence="9" type="ORF">BIFADO_00904</name>
</gene>
<evidence type="ECO:0000256" key="6">
    <source>
        <dbReference type="SAM" id="MobiDB-lite"/>
    </source>
</evidence>
<dbReference type="InterPro" id="IPR020846">
    <property type="entry name" value="MFS_dom"/>
</dbReference>
<feature type="transmembrane region" description="Helical" evidence="7">
    <location>
        <begin position="379"/>
        <end position="400"/>
    </location>
</feature>
<sequence>MAAGKSARKVIMKERNTTLETTDHNNRNNSENIKETPDERIPGKLIGAIVAVGSLAFIGILTETVMTVLFPQLMREFNVNTATVQWITTIYLLTVAATMPLSSYLNRKFKHRVLFLAAVALAVLGSLTMIFGHAFPVILVARIIQGIGSGVATPLMMNIILEQSPRSKVGRLMGVGSLVITVAPAIGPTVGGAVSSILPWRAIFVIVIPVILLISLPVGLKCIEQHRPTEEAHLNPLQFAAIVLALCGLVMFLNQAGVAVAAAVSGGVATAPAIFAVISLIVGLGSLFFFGWSSRRSFSPLIRLGWLRDPMVLLHLIAYMLLPIVGIGFGYVITNLAQLSLGTNAFLAGALVLPGALIGAFFAPIGGTLYDRFGPVRPILGAFFLAICGPILLLVFSMRLTPATLAGFYFIFGLGYALGFSNIMTNALRSIAPQFMPDGNAVFNTCLQFGGAAGTALFSTVLSVAQAGAGKEGTEAFSHATAVGGSWTFTVMIVIVAVAICCLITAFRIGAKRE</sequence>
<dbReference type="InterPro" id="IPR036259">
    <property type="entry name" value="MFS_trans_sf"/>
</dbReference>
<keyword evidence="3 7" id="KW-0812">Transmembrane</keyword>
<evidence type="ECO:0000256" key="1">
    <source>
        <dbReference type="ARBA" id="ARBA00004651"/>
    </source>
</evidence>
<feature type="transmembrane region" description="Helical" evidence="7">
    <location>
        <begin position="45"/>
        <end position="70"/>
    </location>
</feature>
<name>A7A4Z1_BIFAD</name>
<feature type="transmembrane region" description="Helical" evidence="7">
    <location>
        <begin position="113"/>
        <end position="131"/>
    </location>
</feature>
<evidence type="ECO:0000313" key="10">
    <source>
        <dbReference type="Proteomes" id="UP000003773"/>
    </source>
</evidence>